<evidence type="ECO:0000256" key="1">
    <source>
        <dbReference type="ARBA" id="ARBA00001974"/>
    </source>
</evidence>
<protein>
    <submittedName>
        <fullName evidence="10">5,10-methylenetetrahydrofolate reductase</fullName>
    </submittedName>
</protein>
<comment type="similarity">
    <text evidence="3">Belongs to the methylenetetrahydrofolate reductase family.</text>
</comment>
<keyword evidence="7" id="KW-0560">Oxidoreductase</keyword>
<evidence type="ECO:0000313" key="11">
    <source>
        <dbReference type="Proteomes" id="UP000247498"/>
    </source>
</evidence>
<evidence type="ECO:0000256" key="8">
    <source>
        <dbReference type="RuleBase" id="RU004254"/>
    </source>
</evidence>
<evidence type="ECO:0000256" key="4">
    <source>
        <dbReference type="ARBA" id="ARBA00022630"/>
    </source>
</evidence>
<organism evidence="10 11">
    <name type="scientific">Raphidocelis subcapitata</name>
    <dbReference type="NCBI Taxonomy" id="307507"/>
    <lineage>
        <taxon>Eukaryota</taxon>
        <taxon>Viridiplantae</taxon>
        <taxon>Chlorophyta</taxon>
        <taxon>core chlorophytes</taxon>
        <taxon>Chlorophyceae</taxon>
        <taxon>CS clade</taxon>
        <taxon>Sphaeropleales</taxon>
        <taxon>Selenastraceae</taxon>
        <taxon>Raphidocelis</taxon>
    </lineage>
</organism>
<dbReference type="FunCoup" id="A0A2V0P1W0">
    <property type="interactions" value="1765"/>
</dbReference>
<dbReference type="UniPathway" id="UPA00193"/>
<evidence type="ECO:0000256" key="2">
    <source>
        <dbReference type="ARBA" id="ARBA00004777"/>
    </source>
</evidence>
<dbReference type="Pfam" id="PF02219">
    <property type="entry name" value="MTHFR"/>
    <property type="match status" value="1"/>
</dbReference>
<name>A0A2V0P1W0_9CHLO</name>
<comment type="cofactor">
    <cofactor evidence="1">
        <name>FAD</name>
        <dbReference type="ChEBI" id="CHEBI:57692"/>
    </cofactor>
</comment>
<dbReference type="FunFam" id="3.20.20.220:FF:000002">
    <property type="entry name" value="Methylenetetrahydrofolate reductase"/>
    <property type="match status" value="1"/>
</dbReference>
<evidence type="ECO:0000256" key="7">
    <source>
        <dbReference type="ARBA" id="ARBA00023002"/>
    </source>
</evidence>
<dbReference type="GO" id="GO:0009086">
    <property type="term" value="P:methionine biosynthetic process"/>
    <property type="evidence" value="ECO:0007669"/>
    <property type="project" value="TreeGrafter"/>
</dbReference>
<proteinExistence type="inferred from homology"/>
<gene>
    <name evidence="10" type="ORF">Rsub_03931</name>
</gene>
<keyword evidence="6" id="KW-0521">NADP</keyword>
<dbReference type="PANTHER" id="PTHR45754">
    <property type="entry name" value="METHYLENETETRAHYDROFOLATE REDUCTASE"/>
    <property type="match status" value="1"/>
</dbReference>
<dbReference type="EMBL" id="BDRX01000021">
    <property type="protein sequence ID" value="GBF91075.1"/>
    <property type="molecule type" value="Genomic_DNA"/>
</dbReference>
<dbReference type="OrthoDB" id="16284at2759"/>
<dbReference type="NCBIfam" id="TIGR00677">
    <property type="entry name" value="fadh2_euk"/>
    <property type="match status" value="1"/>
</dbReference>
<dbReference type="Pfam" id="PF21895">
    <property type="entry name" value="MTHFR_C"/>
    <property type="match status" value="1"/>
</dbReference>
<dbReference type="SUPFAM" id="SSF51730">
    <property type="entry name" value="FAD-linked oxidoreductase"/>
    <property type="match status" value="1"/>
</dbReference>
<dbReference type="InterPro" id="IPR004621">
    <property type="entry name" value="Fadh2_euk"/>
</dbReference>
<feature type="domain" description="MTHFR SAM-binding regulatory" evidence="9">
    <location>
        <begin position="285"/>
        <end position="563"/>
    </location>
</feature>
<evidence type="ECO:0000313" key="10">
    <source>
        <dbReference type="EMBL" id="GBF91075.1"/>
    </source>
</evidence>
<reference evidence="10 11" key="1">
    <citation type="journal article" date="2018" name="Sci. Rep.">
        <title>Raphidocelis subcapitata (=Pseudokirchneriella subcapitata) provides an insight into genome evolution and environmental adaptations in the Sphaeropleales.</title>
        <authorList>
            <person name="Suzuki S."/>
            <person name="Yamaguchi H."/>
            <person name="Nakajima N."/>
            <person name="Kawachi M."/>
        </authorList>
    </citation>
    <scope>NUCLEOTIDE SEQUENCE [LARGE SCALE GENOMIC DNA]</scope>
    <source>
        <strain evidence="10 11">NIES-35</strain>
    </source>
</reference>
<dbReference type="InParanoid" id="A0A2V0P1W0"/>
<dbReference type="InterPro" id="IPR053806">
    <property type="entry name" value="MTHFR_C"/>
</dbReference>
<evidence type="ECO:0000256" key="5">
    <source>
        <dbReference type="ARBA" id="ARBA00022827"/>
    </source>
</evidence>
<evidence type="ECO:0000256" key="3">
    <source>
        <dbReference type="ARBA" id="ARBA00006743"/>
    </source>
</evidence>
<dbReference type="AlphaFoldDB" id="A0A2V0P1W0"/>
<dbReference type="CDD" id="cd00537">
    <property type="entry name" value="MTHFR"/>
    <property type="match status" value="1"/>
</dbReference>
<dbReference type="GO" id="GO:0005829">
    <property type="term" value="C:cytosol"/>
    <property type="evidence" value="ECO:0007669"/>
    <property type="project" value="TreeGrafter"/>
</dbReference>
<comment type="caution">
    <text evidence="10">The sequence shown here is derived from an EMBL/GenBank/DDBJ whole genome shotgun (WGS) entry which is preliminary data.</text>
</comment>
<evidence type="ECO:0000256" key="6">
    <source>
        <dbReference type="ARBA" id="ARBA00022857"/>
    </source>
</evidence>
<dbReference type="InterPro" id="IPR003171">
    <property type="entry name" value="Mehydrof_redctse-like"/>
</dbReference>
<dbReference type="STRING" id="307507.A0A2V0P1W0"/>
<comment type="pathway">
    <text evidence="2 8">One-carbon metabolism; tetrahydrofolate interconversion.</text>
</comment>
<dbReference type="InterPro" id="IPR029041">
    <property type="entry name" value="FAD-linked_oxidoreductase-like"/>
</dbReference>
<dbReference type="GO" id="GO:0071949">
    <property type="term" value="F:FAD binding"/>
    <property type="evidence" value="ECO:0007669"/>
    <property type="project" value="TreeGrafter"/>
</dbReference>
<dbReference type="GO" id="GO:0004489">
    <property type="term" value="F:methylenetetrahydrofolate reductase [NAD(P)H] activity"/>
    <property type="evidence" value="ECO:0007669"/>
    <property type="project" value="InterPro"/>
</dbReference>
<dbReference type="PANTHER" id="PTHR45754:SF3">
    <property type="entry name" value="METHYLENETETRAHYDROFOLATE REDUCTASE (NADPH)"/>
    <property type="match status" value="1"/>
</dbReference>
<keyword evidence="5" id="KW-0274">FAD</keyword>
<dbReference type="GO" id="GO:0035999">
    <property type="term" value="P:tetrahydrofolate interconversion"/>
    <property type="evidence" value="ECO:0007669"/>
    <property type="project" value="UniProtKB-UniPathway"/>
</dbReference>
<dbReference type="Proteomes" id="UP000247498">
    <property type="component" value="Unassembled WGS sequence"/>
</dbReference>
<keyword evidence="11" id="KW-1185">Reference proteome</keyword>
<dbReference type="Gene3D" id="3.20.20.220">
    <property type="match status" value="1"/>
</dbReference>
<keyword evidence="4" id="KW-0285">Flavoprotein</keyword>
<accession>A0A2V0P1W0</accession>
<sequence length="573" mass="63744">MKIIDKINDKLKRGESFWSCEFFPPRTEEGVENLFERLDRIASYGPLFCDITWGAGGTTADVTLDIAKRMQNMVCVETMMHLTCTNMPVEKLNQALDEVRAAGIQNILALRGDPPKGQEHFETVEGGFSCALDLVRHIRATHGDHFGIGVAGYPEAHPDAIVDDPEQMKENYWKDVHYLKAKLDAGADFVVTQLFYEADRYIQFVKDCRSIGITAPILPGIMPVMAYGGFKRMTGFCKTAVPAAVAEKLEAVKDDDEAVKNLNLERSVVGILEGVGLLDTANVPRSLPWRHVPGGGQRAEERVRPIFWSNRPKAYITRTANWDAFPNGRWGNARSAAYATLTEHPFMRRHTGSDKRRERAAAAWGEPKSVADVAEVFVRYCSGDVGVLPWAEMEELHRESGTIKDQLVELNRGGYLTINSQPRVNGVPSNDATYGWGRPGGYVYQKEYVEFFCAPDKLEALLQRLGDSPSVTYLAVNAKGEMRSNTDGEGGANAVTWGVFPGKEVEQPTVVDPVSFGVWKDEAFGLWLTEWGALYEEGSPSRKLLQRIHDTWWLVSVVDNDYVGGNLFKALGV</sequence>
<evidence type="ECO:0000259" key="9">
    <source>
        <dbReference type="Pfam" id="PF21895"/>
    </source>
</evidence>